<keyword evidence="3" id="KW-0472">Membrane</keyword>
<keyword evidence="3" id="KW-0812">Transmembrane</keyword>
<feature type="transmembrane region" description="Helical" evidence="3">
    <location>
        <begin position="6"/>
        <end position="24"/>
    </location>
</feature>
<dbReference type="InterPro" id="IPR005133">
    <property type="entry name" value="PhaG_MnhG_YufB"/>
</dbReference>
<protein>
    <submittedName>
        <fullName evidence="4">Putative monovalent cation/H+ antiporter subunit G</fullName>
    </submittedName>
</protein>
<accession>A0A1E3A7H6</accession>
<comment type="subcellular location">
    <subcellularLocation>
        <location evidence="1">Membrane</location>
        <topology evidence="1">Multi-pass membrane protein</topology>
    </subcellularLocation>
</comment>
<dbReference type="Proteomes" id="UP000094067">
    <property type="component" value="Unassembled WGS sequence"/>
</dbReference>
<comment type="similarity">
    <text evidence="2">Belongs to the CPA3 antiporters (TC 2.A.63) subunit G family.</text>
</comment>
<reference evidence="7 9" key="1">
    <citation type="submission" date="2016-07" db="EMBL/GenBank/DDBJ databases">
        <title>Characterization of isolates of Eisenbergiella tayi derived from blood cultures, using whole genome sequencing.</title>
        <authorList>
            <person name="Burdz T."/>
            <person name="Wiebe D."/>
            <person name="Huynh C."/>
            <person name="Bernard K."/>
        </authorList>
    </citation>
    <scope>NUCLEOTIDE SEQUENCE [LARGE SCALE GENOMIC DNA]</scope>
    <source>
        <strain evidence="4 7">NML 110608</strain>
        <strain evidence="5 9">NML 120489</strain>
    </source>
</reference>
<dbReference type="EMBL" id="MCGH01000003">
    <property type="protein sequence ID" value="ODM04351.1"/>
    <property type="molecule type" value="Genomic_DNA"/>
</dbReference>
<dbReference type="AlphaFoldDB" id="A0A1E3A7H6"/>
<dbReference type="GeneID" id="93303689"/>
<evidence type="ECO:0000313" key="5">
    <source>
        <dbReference type="EMBL" id="ODM10228.1"/>
    </source>
</evidence>
<sequence>MKVIGEILMGAGLFIMLCGIAGLLKNPGFYRRLLLSSLIDTVGLLVLLAGVAVRQGLGSFSFKVILLMGIVILTAPLSAHKLGRAAYLSGHREGGMEHDE</sequence>
<evidence type="ECO:0000256" key="1">
    <source>
        <dbReference type="ARBA" id="ARBA00004141"/>
    </source>
</evidence>
<feature type="transmembrane region" description="Helical" evidence="3">
    <location>
        <begin position="60"/>
        <end position="79"/>
    </location>
</feature>
<evidence type="ECO:0000313" key="8">
    <source>
        <dbReference type="Proteomes" id="UP000094869"/>
    </source>
</evidence>
<evidence type="ECO:0000313" key="7">
    <source>
        <dbReference type="Proteomes" id="UP000094067"/>
    </source>
</evidence>
<evidence type="ECO:0000313" key="6">
    <source>
        <dbReference type="EMBL" id="ODR58534.1"/>
    </source>
</evidence>
<evidence type="ECO:0000313" key="9">
    <source>
        <dbReference type="Proteomes" id="UP000095003"/>
    </source>
</evidence>
<dbReference type="PANTHER" id="PTHR34703:SF1">
    <property type="entry name" value="ANTIPORTER SUBUNIT MNHG2-RELATED"/>
    <property type="match status" value="1"/>
</dbReference>
<keyword evidence="8" id="KW-1185">Reference proteome</keyword>
<keyword evidence="3" id="KW-1133">Transmembrane helix</keyword>
<evidence type="ECO:0000313" key="4">
    <source>
        <dbReference type="EMBL" id="ODM04351.1"/>
    </source>
</evidence>
<dbReference type="RefSeq" id="WP_009250243.1">
    <property type="nucleotide sequence ID" value="NZ_CABMHK010000129.1"/>
</dbReference>
<dbReference type="Proteomes" id="UP000095003">
    <property type="component" value="Unassembled WGS sequence"/>
</dbReference>
<reference evidence="6 8" key="2">
    <citation type="submission" date="2016-08" db="EMBL/GenBank/DDBJ databases">
        <title>Characterization of Isolates of Eisenbergiella tayi Derived from Blood Cultures, Using Whole Genome Sequencing.</title>
        <authorList>
            <person name="Bernier A.-M."/>
            <person name="Burdz T."/>
            <person name="Wiebe D."/>
            <person name="Bernard K."/>
        </authorList>
    </citation>
    <scope>NUCLEOTIDE SEQUENCE [LARGE SCALE GENOMIC DNA]</scope>
    <source>
        <strain evidence="6 8">NML120146</strain>
    </source>
</reference>
<evidence type="ECO:0000256" key="3">
    <source>
        <dbReference type="SAM" id="Phobius"/>
    </source>
</evidence>
<name>A0A1E3A7H6_9FIRM</name>
<dbReference type="EMBL" id="MEHD01000019">
    <property type="protein sequence ID" value="ODR58534.1"/>
    <property type="molecule type" value="Genomic_DNA"/>
</dbReference>
<dbReference type="Proteomes" id="UP000094869">
    <property type="component" value="Unassembled WGS sequence"/>
</dbReference>
<feature type="transmembrane region" description="Helical" evidence="3">
    <location>
        <begin position="33"/>
        <end position="54"/>
    </location>
</feature>
<dbReference type="GO" id="GO:0015385">
    <property type="term" value="F:sodium:proton antiporter activity"/>
    <property type="evidence" value="ECO:0007669"/>
    <property type="project" value="TreeGrafter"/>
</dbReference>
<organism evidence="4 7">
    <name type="scientific">Eisenbergiella tayi</name>
    <dbReference type="NCBI Taxonomy" id="1432052"/>
    <lineage>
        <taxon>Bacteria</taxon>
        <taxon>Bacillati</taxon>
        <taxon>Bacillota</taxon>
        <taxon>Clostridia</taxon>
        <taxon>Lachnospirales</taxon>
        <taxon>Lachnospiraceae</taxon>
        <taxon>Eisenbergiella</taxon>
    </lineage>
</organism>
<dbReference type="PANTHER" id="PTHR34703">
    <property type="entry name" value="ANTIPORTER SUBUNIT MNHG2-RELATED"/>
    <property type="match status" value="1"/>
</dbReference>
<proteinExistence type="inferred from homology"/>
<gene>
    <name evidence="5" type="ORF">BEH84_04600</name>
    <name evidence="4" type="ORF">BEI61_05158</name>
    <name evidence="6" type="ORF">BEI63_08495</name>
</gene>
<dbReference type="Pfam" id="PF03334">
    <property type="entry name" value="PhaG_MnhG_YufB"/>
    <property type="match status" value="1"/>
</dbReference>
<dbReference type="EMBL" id="MCGI01000004">
    <property type="protein sequence ID" value="ODM10228.1"/>
    <property type="molecule type" value="Genomic_DNA"/>
</dbReference>
<evidence type="ECO:0000256" key="2">
    <source>
        <dbReference type="ARBA" id="ARBA00008404"/>
    </source>
</evidence>
<comment type="caution">
    <text evidence="4">The sequence shown here is derived from an EMBL/GenBank/DDBJ whole genome shotgun (WGS) entry which is preliminary data.</text>
</comment>